<gene>
    <name evidence="2" type="ORF">QNO04_12090</name>
</gene>
<protein>
    <recommendedName>
        <fullName evidence="4">Integral membrane protein</fullName>
    </recommendedName>
</protein>
<comment type="caution">
    <text evidence="2">The sequence shown here is derived from an EMBL/GenBank/DDBJ whole genome shotgun (WGS) entry which is preliminary data.</text>
</comment>
<name>A0ABU3JQH6_9ACTN</name>
<feature type="transmembrane region" description="Helical" evidence="1">
    <location>
        <begin position="6"/>
        <end position="30"/>
    </location>
</feature>
<keyword evidence="1" id="KW-1133">Transmembrane helix</keyword>
<keyword evidence="1" id="KW-0472">Membrane</keyword>
<accession>A0ABU3JQH6</accession>
<proteinExistence type="predicted"/>
<evidence type="ECO:0000313" key="3">
    <source>
        <dbReference type="Proteomes" id="UP001249760"/>
    </source>
</evidence>
<organism evidence="2 3">
    <name type="scientific">Streptomyces lusitanus</name>
    <dbReference type="NCBI Taxonomy" id="68232"/>
    <lineage>
        <taxon>Bacteria</taxon>
        <taxon>Bacillati</taxon>
        <taxon>Actinomycetota</taxon>
        <taxon>Actinomycetes</taxon>
        <taxon>Kitasatosporales</taxon>
        <taxon>Streptomycetaceae</taxon>
        <taxon>Streptomyces</taxon>
    </lineage>
</organism>
<keyword evidence="1" id="KW-0812">Transmembrane</keyword>
<evidence type="ECO:0000313" key="2">
    <source>
        <dbReference type="EMBL" id="MDT6984198.1"/>
    </source>
</evidence>
<dbReference type="Proteomes" id="UP001249760">
    <property type="component" value="Unassembled WGS sequence"/>
</dbReference>
<dbReference type="RefSeq" id="WP_394307568.1">
    <property type="nucleotide sequence ID" value="NZ_JASKMA010000007.1"/>
</dbReference>
<evidence type="ECO:0008006" key="4">
    <source>
        <dbReference type="Google" id="ProtNLM"/>
    </source>
</evidence>
<sequence length="85" mass="9075">MTYGGLAAVSLLGMVVLGMAGLWAGTHALIHDRVPGRWFNRTVRNRRLWGTGLLIVLSSVLFLSWTPAVIGLALIVAGHAIRPTG</sequence>
<feature type="transmembrane region" description="Helical" evidence="1">
    <location>
        <begin position="51"/>
        <end position="81"/>
    </location>
</feature>
<dbReference type="EMBL" id="JASKMA010000007">
    <property type="protein sequence ID" value="MDT6984198.1"/>
    <property type="molecule type" value="Genomic_DNA"/>
</dbReference>
<keyword evidence="3" id="KW-1185">Reference proteome</keyword>
<reference evidence="2 3" key="1">
    <citation type="submission" date="2023-05" db="EMBL/GenBank/DDBJ databases">
        <title>Streptomyces fuscus sp. nov., a brown-black pigment producing actinomyces isolated from dry sand of Sea duck farm.</title>
        <authorList>
            <person name="Xie J."/>
            <person name="Shen N."/>
        </authorList>
    </citation>
    <scope>NUCLEOTIDE SEQUENCE [LARGE SCALE GENOMIC DNA]</scope>
    <source>
        <strain evidence="2 3">CGMCC 4.1745</strain>
    </source>
</reference>
<evidence type="ECO:0000256" key="1">
    <source>
        <dbReference type="SAM" id="Phobius"/>
    </source>
</evidence>